<name>A0A6A6UWB2_9PLEO</name>
<feature type="region of interest" description="Disordered" evidence="1">
    <location>
        <begin position="1"/>
        <end position="48"/>
    </location>
</feature>
<evidence type="ECO:0000313" key="3">
    <source>
        <dbReference type="Proteomes" id="UP000799440"/>
    </source>
</evidence>
<organism evidence="2 3">
    <name type="scientific">Sporormia fimetaria CBS 119925</name>
    <dbReference type="NCBI Taxonomy" id="1340428"/>
    <lineage>
        <taxon>Eukaryota</taxon>
        <taxon>Fungi</taxon>
        <taxon>Dikarya</taxon>
        <taxon>Ascomycota</taxon>
        <taxon>Pezizomycotina</taxon>
        <taxon>Dothideomycetes</taxon>
        <taxon>Pleosporomycetidae</taxon>
        <taxon>Pleosporales</taxon>
        <taxon>Sporormiaceae</taxon>
        <taxon>Sporormia</taxon>
    </lineage>
</organism>
<sequence>MLQLPHAESEHTSTPSRLFPTPRPTSKSNLGICTLPTSRTPRFPSPGHVSRIRTYLGSPHYTTYASAHPTHGSRRLPTPIITTIVRLSAS</sequence>
<evidence type="ECO:0000313" key="2">
    <source>
        <dbReference type="EMBL" id="KAF2742548.1"/>
    </source>
</evidence>
<gene>
    <name evidence="2" type="ORF">M011DRAFT_472142</name>
</gene>
<keyword evidence="3" id="KW-1185">Reference proteome</keyword>
<dbReference type="Proteomes" id="UP000799440">
    <property type="component" value="Unassembled WGS sequence"/>
</dbReference>
<accession>A0A6A6UWB2</accession>
<reference evidence="2" key="1">
    <citation type="journal article" date="2020" name="Stud. Mycol.">
        <title>101 Dothideomycetes genomes: a test case for predicting lifestyles and emergence of pathogens.</title>
        <authorList>
            <person name="Haridas S."/>
            <person name="Albert R."/>
            <person name="Binder M."/>
            <person name="Bloem J."/>
            <person name="Labutti K."/>
            <person name="Salamov A."/>
            <person name="Andreopoulos B."/>
            <person name="Baker S."/>
            <person name="Barry K."/>
            <person name="Bills G."/>
            <person name="Bluhm B."/>
            <person name="Cannon C."/>
            <person name="Castanera R."/>
            <person name="Culley D."/>
            <person name="Daum C."/>
            <person name="Ezra D."/>
            <person name="Gonzalez J."/>
            <person name="Henrissat B."/>
            <person name="Kuo A."/>
            <person name="Liang C."/>
            <person name="Lipzen A."/>
            <person name="Lutzoni F."/>
            <person name="Magnuson J."/>
            <person name="Mondo S."/>
            <person name="Nolan M."/>
            <person name="Ohm R."/>
            <person name="Pangilinan J."/>
            <person name="Park H.-J."/>
            <person name="Ramirez L."/>
            <person name="Alfaro M."/>
            <person name="Sun H."/>
            <person name="Tritt A."/>
            <person name="Yoshinaga Y."/>
            <person name="Zwiers L.-H."/>
            <person name="Turgeon B."/>
            <person name="Goodwin S."/>
            <person name="Spatafora J."/>
            <person name="Crous P."/>
            <person name="Grigoriev I."/>
        </authorList>
    </citation>
    <scope>NUCLEOTIDE SEQUENCE</scope>
    <source>
        <strain evidence="2">CBS 119925</strain>
    </source>
</reference>
<dbReference type="AlphaFoldDB" id="A0A6A6UWB2"/>
<proteinExistence type="predicted"/>
<evidence type="ECO:0000256" key="1">
    <source>
        <dbReference type="SAM" id="MobiDB-lite"/>
    </source>
</evidence>
<protein>
    <submittedName>
        <fullName evidence="2">Uncharacterized protein</fullName>
    </submittedName>
</protein>
<feature type="compositionally biased region" description="Polar residues" evidence="1">
    <location>
        <begin position="24"/>
        <end position="40"/>
    </location>
</feature>
<dbReference type="EMBL" id="MU006607">
    <property type="protein sequence ID" value="KAF2742548.1"/>
    <property type="molecule type" value="Genomic_DNA"/>
</dbReference>